<feature type="signal peptide" evidence="2">
    <location>
        <begin position="1"/>
        <end position="19"/>
    </location>
</feature>
<keyword evidence="4" id="KW-1185">Reference proteome</keyword>
<organism evidence="3 4">
    <name type="scientific">Flagellimonas flava</name>
    <dbReference type="NCBI Taxonomy" id="570519"/>
    <lineage>
        <taxon>Bacteria</taxon>
        <taxon>Pseudomonadati</taxon>
        <taxon>Bacteroidota</taxon>
        <taxon>Flavobacteriia</taxon>
        <taxon>Flavobacteriales</taxon>
        <taxon>Flavobacteriaceae</taxon>
        <taxon>Flagellimonas</taxon>
    </lineage>
</organism>
<dbReference type="RefSeq" id="WP_073176884.1">
    <property type="nucleotide sequence ID" value="NZ_FQWL01000001.1"/>
</dbReference>
<proteinExistence type="predicted"/>
<accession>A0A1M5J147</accession>
<feature type="chain" id="PRO_5009911239" description="Periplasmic heavy metal sensor" evidence="2">
    <location>
        <begin position="20"/>
        <end position="169"/>
    </location>
</feature>
<evidence type="ECO:0000256" key="2">
    <source>
        <dbReference type="SAM" id="SignalP"/>
    </source>
</evidence>
<dbReference type="OrthoDB" id="1451306at2"/>
<name>A0A1M5J147_9FLAO</name>
<dbReference type="EMBL" id="FQWL01000001">
    <property type="protein sequence ID" value="SHG34262.1"/>
    <property type="molecule type" value="Genomic_DNA"/>
</dbReference>
<dbReference type="Proteomes" id="UP000184532">
    <property type="component" value="Unassembled WGS sequence"/>
</dbReference>
<evidence type="ECO:0000256" key="1">
    <source>
        <dbReference type="SAM" id="MobiDB-lite"/>
    </source>
</evidence>
<feature type="region of interest" description="Disordered" evidence="1">
    <location>
        <begin position="149"/>
        <end position="169"/>
    </location>
</feature>
<sequence>MKKNKILLPLALFMGLLFANDLVAQYGYGNRYGSGYGYGNRFGRQRSSIPQAQEAPKKADPLTAEEIVDLEMPTIKEELGLDPFEEAVVRTTLVKSVQQRIELQILELEPQKMQEEVEKIRDRQDQELKTGLPEEKYLAYVELQENKFKVKKKKKDKKKKKKSKTKKEA</sequence>
<keyword evidence="2" id="KW-0732">Signal</keyword>
<protein>
    <recommendedName>
        <fullName evidence="5">Periplasmic heavy metal sensor</fullName>
    </recommendedName>
</protein>
<dbReference type="AlphaFoldDB" id="A0A1M5J147"/>
<evidence type="ECO:0000313" key="4">
    <source>
        <dbReference type="Proteomes" id="UP000184532"/>
    </source>
</evidence>
<reference evidence="4" key="1">
    <citation type="submission" date="2016-11" db="EMBL/GenBank/DDBJ databases">
        <authorList>
            <person name="Varghese N."/>
            <person name="Submissions S."/>
        </authorList>
    </citation>
    <scope>NUCLEOTIDE SEQUENCE [LARGE SCALE GENOMIC DNA]</scope>
    <source>
        <strain evidence="4">DSM 22638</strain>
    </source>
</reference>
<evidence type="ECO:0008006" key="5">
    <source>
        <dbReference type="Google" id="ProtNLM"/>
    </source>
</evidence>
<evidence type="ECO:0000313" key="3">
    <source>
        <dbReference type="EMBL" id="SHG34262.1"/>
    </source>
</evidence>
<gene>
    <name evidence="3" type="ORF">SAMN04488116_1057</name>
</gene>